<sequence>MNKDVVHLISVACFELSDGLHDICIQNNSISINVKEIKIKNWEKYSFSQTLFEENKTSSDLIDYNLMNHNNDFLQFKPTPLNILTKLCEKFNISFLLINSDKSINHFSWHQYKSISNIFPIISIIYQIDSDYCKFIYYADNLKLEPLKTLSLFPHYGISTLSQTFKFLIFQLTHVLEHFTTQGICPIFSLNNIYFDENYWIKVHLEELLKDPNAQYLSIANSCTTEERDNFNESRLENITQAWCQRKITNFDYLLKLNEFAGRQRCDRNRHPIFPWVCNFTSINGGFRPLNRTKYRLTKGDAQLSMQYLKQKPSYHIPELLSDICFTVYRARQESKEILSKYVRAKWVPEEYPTSIARLYEWTPDECIPEFYEDPNIFKSIHKDMSDLQLPPFVNSAEEFIKWHRNFLESEEVSSNLHQWIDLTFGYQLSGKAAIAALNVHLNFIDPPGKEKFIGPVQLFTIPHPKRQSVTAEENLINAYSNPFDNSNVFFNKSTQFKEINEGSSFTEIFKKILNLHHESNLYKSKSMLSVGITIIELLLPLHCRDLSPAATFNERLQRAQDILLTQSGEIPRYLLKPLQKLFSDDTVIPFQVFTNSFDTYFNLSHDMSFIFEQLQQYYFNDYLMKVAIKHGTIDCGDEYFRQKIFLLKDCICIPNMGNLWLQLFVELLEHRRLAAIACYHLLPKLAKYYKKDILLKYVKNIQSLIDCRTPNIIKLLDTQFLLSLSMAFGTQHFLEYFVPPMLEMLLSSHENLYKAVKEIVLWIARRYGPILTATSITSRLLCLLPLCFTEENQRKIIGTENSLSYEVVGDKQCKNILNCLVEIAIMFGPAFITSQYLPFCADVFEQAKGRTIILPAWESAMIASAVCLKTIVDCLTDKQLMDQLEDVVVGKIIFVSIKLFSSSTLTFSTTTGRKLLAYKTMSALHLISDRIGADNVERHMSFAIQKLFSTFSVIYEKNGTDGVRLTSSPPKQLDDIFNPNFALLLLHVFSFTCGRQFTLTIIQNKDLILELEKKADLSPVLPDMIRRCDESMSPPAVAVLSSSLPHSYSSGNRLAMFTAGSGSNGSPSASFDSFQESCSLCTRVNDDSPTHLQGTWVDHFRAVITSTTSLIPFDQIQLGTFSGHSSTIKKIVTLDNENSFITASSDKTIKLWSLKNFVDVGTSQLCYDRHTKTIQDVIMLQSEGKIVSTDGIVHIWDPFCEKTLQKLNWQDNGIDLIANNLSTFDKHNFFISSHSSTMILSYDVREMDWGNRIITCPPSESCQGVRTFSISPNGNLIASALSNGCVSVIDIRIGKFLGFAAVSDAEITQLEWLTNEMFVITSSDLTSKIFDITPQMRVISRLTEPASIIYAPSLREYITVQPSNRFRFYADGEFRNEIKLHSDFIAGTVTSINYMSLNKMFLIGSNTGMIRLAC</sequence>
<name>A0AC35FPJ1_9BILA</name>
<evidence type="ECO:0000313" key="2">
    <source>
        <dbReference type="WBParaSite" id="PS1159_v2.g19609.t1"/>
    </source>
</evidence>
<reference evidence="2" key="1">
    <citation type="submission" date="2022-11" db="UniProtKB">
        <authorList>
            <consortium name="WormBaseParasite"/>
        </authorList>
    </citation>
    <scope>IDENTIFICATION</scope>
</reference>
<accession>A0AC35FPJ1</accession>
<dbReference type="WBParaSite" id="PS1159_v2.g19609.t1">
    <property type="protein sequence ID" value="PS1159_v2.g19609.t1"/>
    <property type="gene ID" value="PS1159_v2.g19609"/>
</dbReference>
<organism evidence="1 2">
    <name type="scientific">Panagrolaimus sp. PS1159</name>
    <dbReference type="NCBI Taxonomy" id="55785"/>
    <lineage>
        <taxon>Eukaryota</taxon>
        <taxon>Metazoa</taxon>
        <taxon>Ecdysozoa</taxon>
        <taxon>Nematoda</taxon>
        <taxon>Chromadorea</taxon>
        <taxon>Rhabditida</taxon>
        <taxon>Tylenchina</taxon>
        <taxon>Panagrolaimomorpha</taxon>
        <taxon>Panagrolaimoidea</taxon>
        <taxon>Panagrolaimidae</taxon>
        <taxon>Panagrolaimus</taxon>
    </lineage>
</organism>
<proteinExistence type="predicted"/>
<dbReference type="Proteomes" id="UP000887580">
    <property type="component" value="Unplaced"/>
</dbReference>
<protein>
    <submittedName>
        <fullName evidence="2">BEACH domain-containing protein</fullName>
    </submittedName>
</protein>
<evidence type="ECO:0000313" key="1">
    <source>
        <dbReference type="Proteomes" id="UP000887580"/>
    </source>
</evidence>